<gene>
    <name evidence="1" type="ORF">QF030_000078</name>
</gene>
<dbReference type="Proteomes" id="UP001230654">
    <property type="component" value="Unassembled WGS sequence"/>
</dbReference>
<keyword evidence="2" id="KW-1185">Reference proteome</keyword>
<protein>
    <submittedName>
        <fullName evidence="1">Uncharacterized protein</fullName>
    </submittedName>
</protein>
<evidence type="ECO:0000313" key="2">
    <source>
        <dbReference type="Proteomes" id="UP001230654"/>
    </source>
</evidence>
<comment type="caution">
    <text evidence="1">The sequence shown here is derived from an EMBL/GenBank/DDBJ whole genome shotgun (WGS) entry which is preliminary data.</text>
</comment>
<name>A0ABU0NH42_STRRH</name>
<sequence length="114" mass="12572">MIQHMRLVFQADNLSVSEGAFLMACCQHADARGYVSEPLQLLADEAHMLLPAAQDTEQQLIQRGLLLSAVRTDPANGQLSDLRRVDLSLLADIQRTYIDYGPTDAESFAPGVSW</sequence>
<reference evidence="1 2" key="1">
    <citation type="submission" date="2023-07" db="EMBL/GenBank/DDBJ databases">
        <title>Comparative genomics of wheat-associated soil bacteria to identify genetic determinants of phenazine resistance.</title>
        <authorList>
            <person name="Mouncey N."/>
        </authorList>
    </citation>
    <scope>NUCLEOTIDE SEQUENCE [LARGE SCALE GENOMIC DNA]</scope>
    <source>
        <strain evidence="1 2">B2I6</strain>
    </source>
</reference>
<evidence type="ECO:0000313" key="1">
    <source>
        <dbReference type="EMBL" id="MDQ0577900.1"/>
    </source>
</evidence>
<proteinExistence type="predicted"/>
<dbReference type="RefSeq" id="WP_307160630.1">
    <property type="nucleotide sequence ID" value="NZ_JAUSWV010000001.1"/>
</dbReference>
<accession>A0ABU0NH42</accession>
<organism evidence="1 2">
    <name type="scientific">Streptomyces rishiriensis</name>
    <dbReference type="NCBI Taxonomy" id="68264"/>
    <lineage>
        <taxon>Bacteria</taxon>
        <taxon>Bacillati</taxon>
        <taxon>Actinomycetota</taxon>
        <taxon>Actinomycetes</taxon>
        <taxon>Kitasatosporales</taxon>
        <taxon>Streptomycetaceae</taxon>
        <taxon>Streptomyces</taxon>
    </lineage>
</organism>
<dbReference type="EMBL" id="JAUSWV010000001">
    <property type="protein sequence ID" value="MDQ0577900.1"/>
    <property type="molecule type" value="Genomic_DNA"/>
</dbReference>